<accession>A0A060SRU6</accession>
<sequence length="449" mass="50722">MKRRKRGTKKAEDSISTATATAFSSLPWDIWNVVCEHAPKPTLVACSCVSRSWRDLARPHLFASITIARGEGDFVDVSEDLCNNFPNVARFIWRLELAHTSDWVAATHPRPVVSHDLLATLLTKLPRLGDICLRSVRIDTEQLQNVDAPTERKLRKLEMVDCEVLDVVGGYNLPDPRVLFHFARALPADTVHIAVYNVIRLPATPAHPEPNLPLLAARSLSIKLRYEERYHTSAPWESSWLCDALRTTLAPNCLTTVYLGFWIRGHDVDCLRRLGRFLLHACSPDLRRLVFPVMICSDVAAGQHHPEKTEYWRVLHLKKFVNIEELEFSLTPPRPGSHFSDADAPLVPLGAVCAAFLALLPPTIRKITIILWDLKEESQMKDKMLGLGVLDDALDARAPTLEKVRLVFRGNWYLLEFATTAMKAMAKCKKRGVLEIMDWFDHIGPTPNL</sequence>
<dbReference type="AlphaFoldDB" id="A0A060SRU6"/>
<protein>
    <recommendedName>
        <fullName evidence="1">F-box domain-containing protein</fullName>
    </recommendedName>
</protein>
<evidence type="ECO:0000313" key="2">
    <source>
        <dbReference type="EMBL" id="CDO77110.1"/>
    </source>
</evidence>
<dbReference type="Proteomes" id="UP000029665">
    <property type="component" value="Unassembled WGS sequence"/>
</dbReference>
<dbReference type="OMA" id="ERYHTSA"/>
<organism evidence="2 3">
    <name type="scientific">Pycnoporus cinnabarinus</name>
    <name type="common">Cinnabar-red polypore</name>
    <name type="synonym">Trametes cinnabarina</name>
    <dbReference type="NCBI Taxonomy" id="5643"/>
    <lineage>
        <taxon>Eukaryota</taxon>
        <taxon>Fungi</taxon>
        <taxon>Dikarya</taxon>
        <taxon>Basidiomycota</taxon>
        <taxon>Agaricomycotina</taxon>
        <taxon>Agaricomycetes</taxon>
        <taxon>Polyporales</taxon>
        <taxon>Polyporaceae</taxon>
        <taxon>Trametes</taxon>
    </lineage>
</organism>
<reference evidence="2" key="1">
    <citation type="submission" date="2014-01" db="EMBL/GenBank/DDBJ databases">
        <title>The genome of the white-rot fungus Pycnoporus cinnabarinus: a basidiomycete model with a versatile arsenal for lignocellulosic biomass breakdown.</title>
        <authorList>
            <person name="Levasseur A."/>
            <person name="Lomascolo A."/>
            <person name="Ruiz-Duenas F.J."/>
            <person name="Uzan E."/>
            <person name="Piumi F."/>
            <person name="Kues U."/>
            <person name="Ram A.F.J."/>
            <person name="Murat C."/>
            <person name="Haon M."/>
            <person name="Benoit I."/>
            <person name="Arfi Y."/>
            <person name="Chevret D."/>
            <person name="Drula E."/>
            <person name="Kwon M.J."/>
            <person name="Gouret P."/>
            <person name="Lesage-Meessen L."/>
            <person name="Lombard V."/>
            <person name="Mariette J."/>
            <person name="Noirot C."/>
            <person name="Park J."/>
            <person name="Patyshakuliyeva A."/>
            <person name="Wieneger R.A.B."/>
            <person name="Wosten H.A.B."/>
            <person name="Martin F."/>
            <person name="Coutinho P.M."/>
            <person name="de Vries R."/>
            <person name="Martinez A.T."/>
            <person name="Klopp C."/>
            <person name="Pontarotti P."/>
            <person name="Henrissat B."/>
            <person name="Record E."/>
        </authorList>
    </citation>
    <scope>NUCLEOTIDE SEQUENCE [LARGE SCALE GENOMIC DNA]</scope>
    <source>
        <strain evidence="2">BRFM137</strain>
    </source>
</reference>
<evidence type="ECO:0000259" key="1">
    <source>
        <dbReference type="SMART" id="SM00256"/>
    </source>
</evidence>
<gene>
    <name evidence="2" type="ORF">BN946_scf184592.g6</name>
</gene>
<dbReference type="InterPro" id="IPR036047">
    <property type="entry name" value="F-box-like_dom_sf"/>
</dbReference>
<dbReference type="InterPro" id="IPR032675">
    <property type="entry name" value="LRR_dom_sf"/>
</dbReference>
<dbReference type="OrthoDB" id="2746815at2759"/>
<comment type="caution">
    <text evidence="2">The sequence shown here is derived from an EMBL/GenBank/DDBJ whole genome shotgun (WGS) entry which is preliminary data.</text>
</comment>
<proteinExistence type="predicted"/>
<dbReference type="InterPro" id="IPR001810">
    <property type="entry name" value="F-box_dom"/>
</dbReference>
<dbReference type="SMART" id="SM00256">
    <property type="entry name" value="FBOX"/>
    <property type="match status" value="1"/>
</dbReference>
<dbReference type="STRING" id="5643.A0A060SRU6"/>
<feature type="domain" description="F-box" evidence="1">
    <location>
        <begin position="26"/>
        <end position="66"/>
    </location>
</feature>
<evidence type="ECO:0000313" key="3">
    <source>
        <dbReference type="Proteomes" id="UP000029665"/>
    </source>
</evidence>
<dbReference type="SUPFAM" id="SSF81383">
    <property type="entry name" value="F-box domain"/>
    <property type="match status" value="1"/>
</dbReference>
<dbReference type="Pfam" id="PF00646">
    <property type="entry name" value="F-box"/>
    <property type="match status" value="1"/>
</dbReference>
<name>A0A060SRU6_PYCCI</name>
<keyword evidence="3" id="KW-1185">Reference proteome</keyword>
<dbReference type="Gene3D" id="3.80.10.10">
    <property type="entry name" value="Ribonuclease Inhibitor"/>
    <property type="match status" value="1"/>
</dbReference>
<dbReference type="EMBL" id="CCBP010000441">
    <property type="protein sequence ID" value="CDO77110.1"/>
    <property type="molecule type" value="Genomic_DNA"/>
</dbReference>
<dbReference type="HOGENOM" id="CLU_570033_0_0_1"/>